<dbReference type="NCBIfam" id="TIGR01449">
    <property type="entry name" value="PGP_bact"/>
    <property type="match status" value="1"/>
</dbReference>
<dbReference type="InterPro" id="IPR050155">
    <property type="entry name" value="HAD-like_hydrolase_sf"/>
</dbReference>
<protein>
    <recommendedName>
        <fullName evidence="5 10">Phosphoglycolate phosphatase</fullName>
        <shortName evidence="10">PGP</shortName>
        <shortName evidence="10">PGPase</shortName>
        <ecNumber evidence="5 10">3.1.3.18</ecNumber>
    </recommendedName>
</protein>
<dbReference type="GO" id="GO:0005829">
    <property type="term" value="C:cytosol"/>
    <property type="evidence" value="ECO:0007669"/>
    <property type="project" value="TreeGrafter"/>
</dbReference>
<feature type="binding site" evidence="10">
    <location>
        <position position="13"/>
    </location>
    <ligand>
        <name>Mg(2+)</name>
        <dbReference type="ChEBI" id="CHEBI:18420"/>
    </ligand>
</feature>
<dbReference type="PRINTS" id="PR00413">
    <property type="entry name" value="HADHALOGNASE"/>
</dbReference>
<evidence type="ECO:0000256" key="9">
    <source>
        <dbReference type="ARBA" id="ARBA00023277"/>
    </source>
</evidence>
<dbReference type="GO" id="GO:0006281">
    <property type="term" value="P:DNA repair"/>
    <property type="evidence" value="ECO:0007669"/>
    <property type="project" value="TreeGrafter"/>
</dbReference>
<gene>
    <name evidence="11" type="ORF">HPTL_0690</name>
</gene>
<dbReference type="HAMAP" id="MF_00495">
    <property type="entry name" value="GPH_hydrolase_bact"/>
    <property type="match status" value="1"/>
</dbReference>
<evidence type="ECO:0000256" key="6">
    <source>
        <dbReference type="ARBA" id="ARBA00022723"/>
    </source>
</evidence>
<dbReference type="SFLD" id="SFLDG01129">
    <property type="entry name" value="C1.5:_HAD__Beta-PGM__Phosphata"/>
    <property type="match status" value="1"/>
</dbReference>
<keyword evidence="8 10" id="KW-0460">Magnesium</keyword>
<evidence type="ECO:0000256" key="5">
    <source>
        <dbReference type="ARBA" id="ARBA00013078"/>
    </source>
</evidence>
<comment type="pathway">
    <text evidence="3 10">Organic acid metabolism; glycolate biosynthesis; glycolate from 2-phosphoglycolate: step 1/1.</text>
</comment>
<feature type="active site" description="Nucleophile" evidence="10">
    <location>
        <position position="13"/>
    </location>
</feature>
<comment type="similarity">
    <text evidence="4 10">Belongs to the HAD-like hydrolase superfamily. CbbY/CbbZ/Gph/YieH family.</text>
</comment>
<feature type="binding site" evidence="10">
    <location>
        <position position="175"/>
    </location>
    <ligand>
        <name>Mg(2+)</name>
        <dbReference type="ChEBI" id="CHEBI:18420"/>
    </ligand>
</feature>
<dbReference type="PANTHER" id="PTHR43434">
    <property type="entry name" value="PHOSPHOGLYCOLATE PHOSPHATASE"/>
    <property type="match status" value="1"/>
</dbReference>
<reference evidence="11 12" key="1">
    <citation type="submission" date="2018-04" db="EMBL/GenBank/DDBJ databases">
        <title>Complete genome sequence of Hydrogenophilus thermoluteolus TH-1.</title>
        <authorList>
            <person name="Arai H."/>
        </authorList>
    </citation>
    <scope>NUCLEOTIDE SEQUENCE [LARGE SCALE GENOMIC DNA]</scope>
    <source>
        <strain evidence="11 12">TH-1</strain>
    </source>
</reference>
<dbReference type="UniPathway" id="UPA00865">
    <property type="reaction ID" value="UER00834"/>
</dbReference>
<evidence type="ECO:0000313" key="12">
    <source>
        <dbReference type="Proteomes" id="UP000262004"/>
    </source>
</evidence>
<evidence type="ECO:0000256" key="10">
    <source>
        <dbReference type="HAMAP-Rule" id="MF_00495"/>
    </source>
</evidence>
<dbReference type="SFLD" id="SFLDG01135">
    <property type="entry name" value="C1.5.6:_HAD__Beta-PGM__Phospha"/>
    <property type="match status" value="1"/>
</dbReference>
<keyword evidence="9 10" id="KW-0119">Carbohydrate metabolism</keyword>
<keyword evidence="7 10" id="KW-0378">Hydrolase</keyword>
<dbReference type="Pfam" id="PF13419">
    <property type="entry name" value="HAD_2"/>
    <property type="match status" value="1"/>
</dbReference>
<dbReference type="FunFam" id="3.40.50.1000:FF:000022">
    <property type="entry name" value="Phosphoglycolate phosphatase"/>
    <property type="match status" value="1"/>
</dbReference>
<name>A0A2Z6DX98_HYDTE</name>
<dbReference type="EC" id="3.1.3.18" evidence="5 10"/>
<dbReference type="EMBL" id="AP018558">
    <property type="protein sequence ID" value="BBD76958.1"/>
    <property type="molecule type" value="Genomic_DNA"/>
</dbReference>
<evidence type="ECO:0000313" key="11">
    <source>
        <dbReference type="EMBL" id="BBD76958.1"/>
    </source>
</evidence>
<evidence type="ECO:0000256" key="3">
    <source>
        <dbReference type="ARBA" id="ARBA00004818"/>
    </source>
</evidence>
<dbReference type="KEGG" id="htl:HPTL_0690"/>
<dbReference type="InterPro" id="IPR023214">
    <property type="entry name" value="HAD_sf"/>
</dbReference>
<dbReference type="AlphaFoldDB" id="A0A2Z6DX98"/>
<dbReference type="Gene3D" id="1.10.150.240">
    <property type="entry name" value="Putative phosphatase, domain 2"/>
    <property type="match status" value="1"/>
</dbReference>
<sequence>MPERYAAEVVLFDLDGTLVDTLPDLTEAANRTLVELGLPPRTQGEIATFVGQGIGELVRRALGAAVAADSARLETALQVFRRHYAQVNGNDSRLYPGALETLETLRDAGRKLAVVTNKASQFTLPLLERMGILSYFAAVVSGDTLPVKKPDPAMLRYALTQLGASSPIAAVMVGDSRNDALAARALEMPVFLVTYGYSEGQPIHEVPCTAYLESLPEVLNFLA</sequence>
<dbReference type="SFLD" id="SFLDS00003">
    <property type="entry name" value="Haloacid_Dehalogenase"/>
    <property type="match status" value="1"/>
</dbReference>
<comment type="function">
    <text evidence="10">Specifically catalyzes the dephosphorylation of 2-phosphoglycolate. Is involved in the dissimilation of the intracellular 2-phosphoglycolate formed during the DNA repair of 3'-phosphoglycolate ends, a major class of DNA lesions induced by oxidative stress.</text>
</comment>
<evidence type="ECO:0000256" key="7">
    <source>
        <dbReference type="ARBA" id="ARBA00022801"/>
    </source>
</evidence>
<dbReference type="OrthoDB" id="9807630at2"/>
<dbReference type="PANTHER" id="PTHR43434:SF1">
    <property type="entry name" value="PHOSPHOGLYCOLATE PHOSPHATASE"/>
    <property type="match status" value="1"/>
</dbReference>
<evidence type="ECO:0000256" key="8">
    <source>
        <dbReference type="ARBA" id="ARBA00022842"/>
    </source>
</evidence>
<comment type="cofactor">
    <cofactor evidence="2 10">
        <name>Mg(2+)</name>
        <dbReference type="ChEBI" id="CHEBI:18420"/>
    </cofactor>
</comment>
<proteinExistence type="inferred from homology"/>
<dbReference type="InterPro" id="IPR023198">
    <property type="entry name" value="PGP-like_dom2"/>
</dbReference>
<dbReference type="Proteomes" id="UP000262004">
    <property type="component" value="Chromosome"/>
</dbReference>
<dbReference type="InterPro" id="IPR036412">
    <property type="entry name" value="HAD-like_sf"/>
</dbReference>
<dbReference type="InterPro" id="IPR006439">
    <property type="entry name" value="HAD-SF_hydro_IA"/>
</dbReference>
<dbReference type="InterPro" id="IPR041492">
    <property type="entry name" value="HAD_2"/>
</dbReference>
<dbReference type="GO" id="GO:0046872">
    <property type="term" value="F:metal ion binding"/>
    <property type="evidence" value="ECO:0007669"/>
    <property type="project" value="UniProtKB-KW"/>
</dbReference>
<evidence type="ECO:0000256" key="4">
    <source>
        <dbReference type="ARBA" id="ARBA00006171"/>
    </source>
</evidence>
<dbReference type="GO" id="GO:0046295">
    <property type="term" value="P:glycolate biosynthetic process"/>
    <property type="evidence" value="ECO:0007669"/>
    <property type="project" value="UniProtKB-UniRule"/>
</dbReference>
<feature type="binding site" evidence="10">
    <location>
        <position position="15"/>
    </location>
    <ligand>
        <name>Mg(2+)</name>
        <dbReference type="ChEBI" id="CHEBI:18420"/>
    </ligand>
</feature>
<dbReference type="SUPFAM" id="SSF56784">
    <property type="entry name" value="HAD-like"/>
    <property type="match status" value="1"/>
</dbReference>
<evidence type="ECO:0000256" key="1">
    <source>
        <dbReference type="ARBA" id="ARBA00000830"/>
    </source>
</evidence>
<dbReference type="NCBIfam" id="NF009695">
    <property type="entry name" value="PRK13222.1-2"/>
    <property type="match status" value="1"/>
</dbReference>
<dbReference type="GO" id="GO:0005975">
    <property type="term" value="P:carbohydrate metabolic process"/>
    <property type="evidence" value="ECO:0007669"/>
    <property type="project" value="InterPro"/>
</dbReference>
<comment type="catalytic activity">
    <reaction evidence="1 10">
        <text>2-phosphoglycolate + H2O = glycolate + phosphate</text>
        <dbReference type="Rhea" id="RHEA:14369"/>
        <dbReference type="ChEBI" id="CHEBI:15377"/>
        <dbReference type="ChEBI" id="CHEBI:29805"/>
        <dbReference type="ChEBI" id="CHEBI:43474"/>
        <dbReference type="ChEBI" id="CHEBI:58033"/>
        <dbReference type="EC" id="3.1.3.18"/>
    </reaction>
</comment>
<keyword evidence="12" id="KW-1185">Reference proteome</keyword>
<dbReference type="RefSeq" id="WP_119334748.1">
    <property type="nucleotide sequence ID" value="NZ_AP018558.1"/>
</dbReference>
<dbReference type="InterPro" id="IPR037512">
    <property type="entry name" value="PGPase_prok"/>
</dbReference>
<evidence type="ECO:0000256" key="2">
    <source>
        <dbReference type="ARBA" id="ARBA00001946"/>
    </source>
</evidence>
<dbReference type="Gene3D" id="3.40.50.1000">
    <property type="entry name" value="HAD superfamily/HAD-like"/>
    <property type="match status" value="1"/>
</dbReference>
<dbReference type="NCBIfam" id="TIGR01549">
    <property type="entry name" value="HAD-SF-IA-v1"/>
    <property type="match status" value="1"/>
</dbReference>
<keyword evidence="6 10" id="KW-0479">Metal-binding</keyword>
<accession>A0A2Z6DX98</accession>
<dbReference type="GO" id="GO:0008967">
    <property type="term" value="F:phosphoglycolate phosphatase activity"/>
    <property type="evidence" value="ECO:0007669"/>
    <property type="project" value="UniProtKB-UniRule"/>
</dbReference>
<dbReference type="NCBIfam" id="TIGR01509">
    <property type="entry name" value="HAD-SF-IA-v3"/>
    <property type="match status" value="1"/>
</dbReference>
<organism evidence="11 12">
    <name type="scientific">Hydrogenophilus thermoluteolus</name>
    <name type="common">Pseudomonas hydrogenothermophila</name>
    <dbReference type="NCBI Taxonomy" id="297"/>
    <lineage>
        <taxon>Bacteria</taxon>
        <taxon>Pseudomonadati</taxon>
        <taxon>Pseudomonadota</taxon>
        <taxon>Hydrogenophilia</taxon>
        <taxon>Hydrogenophilales</taxon>
        <taxon>Hydrogenophilaceae</taxon>
        <taxon>Hydrogenophilus</taxon>
    </lineage>
</organism>